<reference evidence="3" key="1">
    <citation type="journal article" date="2019" name="Int. J. Syst. Evol. Microbiol.">
        <title>The Global Catalogue of Microorganisms (GCM) 10K type strain sequencing project: providing services to taxonomists for standard genome sequencing and annotation.</title>
        <authorList>
            <consortium name="The Broad Institute Genomics Platform"/>
            <consortium name="The Broad Institute Genome Sequencing Center for Infectious Disease"/>
            <person name="Wu L."/>
            <person name="Ma J."/>
        </authorList>
    </citation>
    <scope>NUCLEOTIDE SEQUENCE [LARGE SCALE GENOMIC DNA]</scope>
    <source>
        <strain evidence="3">CGMCC 1.12989</strain>
    </source>
</reference>
<comment type="caution">
    <text evidence="2">The sequence shown here is derived from an EMBL/GenBank/DDBJ whole genome shotgun (WGS) entry which is preliminary data.</text>
</comment>
<evidence type="ECO:0000259" key="1">
    <source>
        <dbReference type="Pfam" id="PF13739"/>
    </source>
</evidence>
<gene>
    <name evidence="2" type="ORF">ACFO0A_05860</name>
</gene>
<proteinExistence type="predicted"/>
<feature type="domain" description="Deacetylase PdaC" evidence="1">
    <location>
        <begin position="63"/>
        <end position="154"/>
    </location>
</feature>
<dbReference type="PROSITE" id="PS51257">
    <property type="entry name" value="PROKAR_LIPOPROTEIN"/>
    <property type="match status" value="1"/>
</dbReference>
<sequence>MRPLIPLTIVAALISGCSREASPTAAVETATANATSAAMPQVSASASASATATATANGGASKIEQEDDVLEFSYAHPAEVGAIPALRARLEGERDAAQRKAHAAAAADRNSARKEGFPFHKHSLNLTWKVVTSTARFLSLSEELYFFTGGAHGNLGFKGLIWDKQAGREVPVLDMFTSKAALKSAVLKPFCAGLEAARRAKGIVRPPEGDSVFPNCVDPVSQATVILGSSNRRAFDRIGFLMDPYVAGSFAEGSYEVTLPVTSAVLAAVRPAYRDAFALR</sequence>
<accession>A0ABV8RMI1</accession>
<evidence type="ECO:0000313" key="3">
    <source>
        <dbReference type="Proteomes" id="UP001595828"/>
    </source>
</evidence>
<dbReference type="Gene3D" id="3.30.565.40">
    <property type="entry name" value="Fervidobacterium nodosum Rt17-B1 like"/>
    <property type="match status" value="1"/>
</dbReference>
<protein>
    <submittedName>
        <fullName evidence="2">DUF4163 domain-containing protein</fullName>
    </submittedName>
</protein>
<dbReference type="InterPro" id="IPR025303">
    <property type="entry name" value="PdaC"/>
</dbReference>
<organism evidence="2 3">
    <name type="scientific">Novosphingobium tardum</name>
    <dbReference type="NCBI Taxonomy" id="1538021"/>
    <lineage>
        <taxon>Bacteria</taxon>
        <taxon>Pseudomonadati</taxon>
        <taxon>Pseudomonadota</taxon>
        <taxon>Alphaproteobacteria</taxon>
        <taxon>Sphingomonadales</taxon>
        <taxon>Sphingomonadaceae</taxon>
        <taxon>Novosphingobium</taxon>
    </lineage>
</organism>
<dbReference type="EMBL" id="JBHSDR010000003">
    <property type="protein sequence ID" value="MFC4294583.1"/>
    <property type="molecule type" value="Genomic_DNA"/>
</dbReference>
<keyword evidence="3" id="KW-1185">Reference proteome</keyword>
<dbReference type="Proteomes" id="UP001595828">
    <property type="component" value="Unassembled WGS sequence"/>
</dbReference>
<dbReference type="RefSeq" id="WP_379538032.1">
    <property type="nucleotide sequence ID" value="NZ_JBHSDR010000003.1"/>
</dbReference>
<evidence type="ECO:0000313" key="2">
    <source>
        <dbReference type="EMBL" id="MFC4294583.1"/>
    </source>
</evidence>
<dbReference type="Pfam" id="PF13739">
    <property type="entry name" value="PdaC"/>
    <property type="match status" value="1"/>
</dbReference>
<name>A0ABV8RMI1_9SPHN</name>